<dbReference type="Gene3D" id="3.30.460.10">
    <property type="entry name" value="Beta Polymerase, domain 2"/>
    <property type="match status" value="1"/>
</dbReference>
<name>A0ABP7WWX9_9GAMM</name>
<dbReference type="PANTHER" id="PTHR47545">
    <property type="entry name" value="MULTIFUNCTIONAL CCA PROTEIN"/>
    <property type="match status" value="1"/>
</dbReference>
<evidence type="ECO:0000256" key="10">
    <source>
        <dbReference type="ARBA" id="ARBA00022884"/>
    </source>
</evidence>
<feature type="domain" description="Poly A polymerase head" evidence="12">
    <location>
        <begin position="3"/>
        <end position="122"/>
    </location>
</feature>
<dbReference type="InterPro" id="IPR012006">
    <property type="entry name" value="CCA_bact"/>
</dbReference>
<evidence type="ECO:0000256" key="7">
    <source>
        <dbReference type="ARBA" id="ARBA00022800"/>
    </source>
</evidence>
<proteinExistence type="inferred from homology"/>
<feature type="binding site" evidence="11">
    <location>
        <position position="140"/>
    </location>
    <ligand>
        <name>CTP</name>
        <dbReference type="ChEBI" id="CHEBI:37563"/>
    </ligand>
</feature>
<comment type="catalytic activity">
    <reaction evidence="11">
        <text>a tRNA with a 3' CCA end + 2 CTP + ATP = a tRNA with a 3' CCACCA end + 3 diphosphate</text>
        <dbReference type="Rhea" id="RHEA:76235"/>
        <dbReference type="Rhea" id="RHEA-COMP:10468"/>
        <dbReference type="Rhea" id="RHEA-COMP:18655"/>
        <dbReference type="ChEBI" id="CHEBI:30616"/>
        <dbReference type="ChEBI" id="CHEBI:33019"/>
        <dbReference type="ChEBI" id="CHEBI:37563"/>
        <dbReference type="ChEBI" id="CHEBI:83071"/>
        <dbReference type="ChEBI" id="CHEBI:195187"/>
    </reaction>
</comment>
<sequence length="363" mass="40495">MKTYLVGGAVRDKLLNYPYHERDWVVVGARPQDLLDLGYQQVGKDFPVFLHPKTKEEYALARTERKSGSGYHGFVCDFSPDITLEEDLSRRDLTINAIAQDEDKTIIDPYHGRNDLNAKVLRHVSPAFIEDPLRILRVARFAARYAHLGFTVAAETMELMSKMSRNGELETIAHERIWIELSKALGERNPGSFFKVLIDCDALVALFPDWLPALPPEILSAIDDAAAQALSLDQRFAICCSNLSSEGSKRLCQSLRASNSASWLAERCAANTPLPALQKAEEWLTLLEQFDYARRPEQLNNFIEIAKLLNPSETRLILLADAAEKLRGITAAALMSQGYKGAELGKALRAKRLQKIATLIAAS</sequence>
<dbReference type="InterPro" id="IPR043519">
    <property type="entry name" value="NT_sf"/>
</dbReference>
<comment type="miscellaneous">
    <text evidence="11">A single active site specifically recognizes both ATP and CTP and is responsible for their addition.</text>
</comment>
<dbReference type="Pfam" id="PF12627">
    <property type="entry name" value="PolyA_pol_RNAbd"/>
    <property type="match status" value="1"/>
</dbReference>
<evidence type="ECO:0000313" key="14">
    <source>
        <dbReference type="EMBL" id="GAA4098994.1"/>
    </source>
</evidence>
<keyword evidence="9 11" id="KW-0460">Magnesium</keyword>
<dbReference type="HAMAP" id="MF_01262">
    <property type="entry name" value="CCA_bact_type2"/>
    <property type="match status" value="1"/>
</dbReference>
<dbReference type="Pfam" id="PF01743">
    <property type="entry name" value="PolyA_pol"/>
    <property type="match status" value="1"/>
</dbReference>
<keyword evidence="6 11" id="KW-0547">Nucleotide-binding</keyword>
<gene>
    <name evidence="11" type="primary">cca</name>
    <name evidence="14" type="ORF">GCM10022414_25140</name>
</gene>
<dbReference type="CDD" id="cd05398">
    <property type="entry name" value="NT_ClassII-CCAase"/>
    <property type="match status" value="1"/>
</dbReference>
<dbReference type="EC" id="2.7.7.72" evidence="11"/>
<dbReference type="PIRSF" id="PIRSF000813">
    <property type="entry name" value="CCA_bact"/>
    <property type="match status" value="1"/>
</dbReference>
<evidence type="ECO:0000256" key="8">
    <source>
        <dbReference type="ARBA" id="ARBA00022840"/>
    </source>
</evidence>
<feature type="binding site" evidence="11">
    <location>
        <position position="8"/>
    </location>
    <ligand>
        <name>CTP</name>
        <dbReference type="ChEBI" id="CHEBI:37563"/>
    </ligand>
</feature>
<dbReference type="InterPro" id="IPR032828">
    <property type="entry name" value="PolyA_RNA-bd"/>
</dbReference>
<keyword evidence="4 11" id="KW-0548">Nucleotidyltransferase</keyword>
<reference evidence="15" key="1">
    <citation type="journal article" date="2019" name="Int. J. Syst. Evol. Microbiol.">
        <title>The Global Catalogue of Microorganisms (GCM) 10K type strain sequencing project: providing services to taxonomists for standard genome sequencing and annotation.</title>
        <authorList>
            <consortium name="The Broad Institute Genomics Platform"/>
            <consortium name="The Broad Institute Genome Sequencing Center for Infectious Disease"/>
            <person name="Wu L."/>
            <person name="Ma J."/>
        </authorList>
    </citation>
    <scope>NUCLEOTIDE SEQUENCE [LARGE SCALE GENOMIC DNA]</scope>
    <source>
        <strain evidence="15">JCM 17304</strain>
    </source>
</reference>
<evidence type="ECO:0000256" key="4">
    <source>
        <dbReference type="ARBA" id="ARBA00022695"/>
    </source>
</evidence>
<feature type="binding site" evidence="11">
    <location>
        <position position="21"/>
    </location>
    <ligand>
        <name>Mg(2+)</name>
        <dbReference type="ChEBI" id="CHEBI:18420"/>
    </ligand>
</feature>
<evidence type="ECO:0000259" key="13">
    <source>
        <dbReference type="Pfam" id="PF12627"/>
    </source>
</evidence>
<comment type="similarity">
    <text evidence="11">Belongs to the tRNA nucleotidyltransferase/poly(A) polymerase family. Bacterial CCA-adding enzyme type 2 subfamily.</text>
</comment>
<feature type="binding site" evidence="11">
    <location>
        <position position="8"/>
    </location>
    <ligand>
        <name>ATP</name>
        <dbReference type="ChEBI" id="CHEBI:30616"/>
    </ligand>
</feature>
<comment type="catalytic activity">
    <reaction evidence="11">
        <text>a tRNA precursor + 2 CTP + ATP = a tRNA with a 3' CCA end + 3 diphosphate</text>
        <dbReference type="Rhea" id="RHEA:14433"/>
        <dbReference type="Rhea" id="RHEA-COMP:10465"/>
        <dbReference type="Rhea" id="RHEA-COMP:10468"/>
        <dbReference type="ChEBI" id="CHEBI:30616"/>
        <dbReference type="ChEBI" id="CHEBI:33019"/>
        <dbReference type="ChEBI" id="CHEBI:37563"/>
        <dbReference type="ChEBI" id="CHEBI:74896"/>
        <dbReference type="ChEBI" id="CHEBI:83071"/>
        <dbReference type="EC" id="2.7.7.72"/>
    </reaction>
</comment>
<feature type="binding site" evidence="11">
    <location>
        <position position="140"/>
    </location>
    <ligand>
        <name>ATP</name>
        <dbReference type="ChEBI" id="CHEBI:30616"/>
    </ligand>
</feature>
<dbReference type="InterPro" id="IPR050124">
    <property type="entry name" value="tRNA_CCA-adding_enzyme"/>
</dbReference>
<keyword evidence="3 11" id="KW-0819">tRNA processing</keyword>
<feature type="binding site" evidence="11">
    <location>
        <position position="91"/>
    </location>
    <ligand>
        <name>ATP</name>
        <dbReference type="ChEBI" id="CHEBI:30616"/>
    </ligand>
</feature>
<dbReference type="SUPFAM" id="SSF81301">
    <property type="entry name" value="Nucleotidyltransferase"/>
    <property type="match status" value="1"/>
</dbReference>
<evidence type="ECO:0000313" key="15">
    <source>
        <dbReference type="Proteomes" id="UP001500392"/>
    </source>
</evidence>
<evidence type="ECO:0000259" key="12">
    <source>
        <dbReference type="Pfam" id="PF01743"/>
    </source>
</evidence>
<evidence type="ECO:0000256" key="1">
    <source>
        <dbReference type="ARBA" id="ARBA00001946"/>
    </source>
</evidence>
<organism evidence="14 15">
    <name type="scientific">Zhongshania borealis</name>
    <dbReference type="NCBI Taxonomy" id="889488"/>
    <lineage>
        <taxon>Bacteria</taxon>
        <taxon>Pseudomonadati</taxon>
        <taxon>Pseudomonadota</taxon>
        <taxon>Gammaproteobacteria</taxon>
        <taxon>Cellvibrionales</taxon>
        <taxon>Spongiibacteraceae</taxon>
        <taxon>Zhongshania</taxon>
    </lineage>
</organism>
<evidence type="ECO:0000256" key="2">
    <source>
        <dbReference type="ARBA" id="ARBA00022679"/>
    </source>
</evidence>
<feature type="binding site" evidence="11">
    <location>
        <position position="23"/>
    </location>
    <ligand>
        <name>Mg(2+)</name>
        <dbReference type="ChEBI" id="CHEBI:18420"/>
    </ligand>
</feature>
<comment type="cofactor">
    <cofactor evidence="1 11">
        <name>Mg(2+)</name>
        <dbReference type="ChEBI" id="CHEBI:18420"/>
    </cofactor>
</comment>
<feature type="binding site" evidence="11">
    <location>
        <position position="91"/>
    </location>
    <ligand>
        <name>CTP</name>
        <dbReference type="ChEBI" id="CHEBI:37563"/>
    </ligand>
</feature>
<keyword evidence="5 11" id="KW-0479">Metal-binding</keyword>
<dbReference type="EMBL" id="BAABDM010000004">
    <property type="protein sequence ID" value="GAA4098994.1"/>
    <property type="molecule type" value="Genomic_DNA"/>
</dbReference>
<comment type="caution">
    <text evidence="14">The sequence shown here is derived from an EMBL/GenBank/DDBJ whole genome shotgun (WGS) entry which is preliminary data.</text>
</comment>
<dbReference type="RefSeq" id="WP_344936514.1">
    <property type="nucleotide sequence ID" value="NZ_BAABDM010000004.1"/>
</dbReference>
<dbReference type="SUPFAM" id="SSF81891">
    <property type="entry name" value="Poly A polymerase C-terminal region-like"/>
    <property type="match status" value="1"/>
</dbReference>
<comment type="function">
    <text evidence="11">Catalyzes the addition and repair of the essential 3'-terminal CCA sequence in tRNAs without using a nucleic acid template. Adds these three nucleotides in the order of C, C, and A to the tRNA nucleotide-73, using CTP and ATP as substrates and producing inorganic pyrophosphate. tRNA 3'-terminal CCA addition is required both for tRNA processing and repair. Also involved in tRNA surveillance by mediating tandem CCA addition to generate a CCACCA at the 3' terminus of unstable tRNAs. While stable tRNAs receive only 3'-terminal CCA, unstable tRNAs are marked with CCACCA and rapidly degraded.</text>
</comment>
<keyword evidence="15" id="KW-1185">Reference proteome</keyword>
<dbReference type="Gene3D" id="1.10.3090.10">
    <property type="entry name" value="cca-adding enzyme, domain 2"/>
    <property type="match status" value="1"/>
</dbReference>
<evidence type="ECO:0000256" key="5">
    <source>
        <dbReference type="ARBA" id="ARBA00022723"/>
    </source>
</evidence>
<feature type="binding site" evidence="11">
    <location>
        <position position="11"/>
    </location>
    <ligand>
        <name>CTP</name>
        <dbReference type="ChEBI" id="CHEBI:37563"/>
    </ligand>
</feature>
<keyword evidence="10 11" id="KW-0694">RNA-binding</keyword>
<dbReference type="InterPro" id="IPR002646">
    <property type="entry name" value="PolA_pol_head_dom"/>
</dbReference>
<dbReference type="PANTHER" id="PTHR47545:SF1">
    <property type="entry name" value="MULTIFUNCTIONAL CCA PROTEIN"/>
    <property type="match status" value="1"/>
</dbReference>
<feature type="binding site" evidence="11">
    <location>
        <position position="11"/>
    </location>
    <ligand>
        <name>ATP</name>
        <dbReference type="ChEBI" id="CHEBI:30616"/>
    </ligand>
</feature>
<evidence type="ECO:0000256" key="3">
    <source>
        <dbReference type="ARBA" id="ARBA00022694"/>
    </source>
</evidence>
<feature type="binding site" evidence="11">
    <location>
        <position position="137"/>
    </location>
    <ligand>
        <name>ATP</name>
        <dbReference type="ChEBI" id="CHEBI:30616"/>
    </ligand>
</feature>
<evidence type="ECO:0000256" key="11">
    <source>
        <dbReference type="HAMAP-Rule" id="MF_01262"/>
    </source>
</evidence>
<keyword evidence="2 11" id="KW-0808">Transferase</keyword>
<accession>A0ABP7WWX9</accession>
<keyword evidence="8 11" id="KW-0067">ATP-binding</keyword>
<protein>
    <recommendedName>
        <fullName evidence="11">CCA-adding enzyme</fullName>
        <ecNumber evidence="11">2.7.7.72</ecNumber>
    </recommendedName>
    <alternativeName>
        <fullName evidence="11">CCA tRNA nucleotidyltransferase</fullName>
    </alternativeName>
    <alternativeName>
        <fullName evidence="11">tRNA CCA-pyrophosphorylase</fullName>
    </alternativeName>
    <alternativeName>
        <fullName evidence="11">tRNA adenylyl-/cytidylyl- transferase</fullName>
    </alternativeName>
    <alternativeName>
        <fullName evidence="11">tRNA nucleotidyltransferase</fullName>
    </alternativeName>
    <alternativeName>
        <fullName evidence="11">tRNA-NT</fullName>
    </alternativeName>
</protein>
<feature type="binding site" evidence="11">
    <location>
        <position position="137"/>
    </location>
    <ligand>
        <name>CTP</name>
        <dbReference type="ChEBI" id="CHEBI:37563"/>
    </ligand>
</feature>
<feature type="domain" description="tRNA nucleotidyltransferase/poly(A) polymerase RNA and SrmB- binding" evidence="13">
    <location>
        <begin position="149"/>
        <end position="210"/>
    </location>
</feature>
<dbReference type="Proteomes" id="UP001500392">
    <property type="component" value="Unassembled WGS sequence"/>
</dbReference>
<keyword evidence="7 11" id="KW-0692">RNA repair</keyword>
<evidence type="ECO:0000256" key="9">
    <source>
        <dbReference type="ARBA" id="ARBA00022842"/>
    </source>
</evidence>
<evidence type="ECO:0000256" key="6">
    <source>
        <dbReference type="ARBA" id="ARBA00022741"/>
    </source>
</evidence>